<accession>A0A6N9ZB98</accession>
<evidence type="ECO:0000259" key="2">
    <source>
        <dbReference type="Pfam" id="PF07510"/>
    </source>
</evidence>
<dbReference type="Proteomes" id="UP000468864">
    <property type="component" value="Unassembled WGS sequence"/>
</dbReference>
<dbReference type="EMBL" id="WUEP01000003">
    <property type="protein sequence ID" value="NEH90743.1"/>
    <property type="molecule type" value="Genomic_DNA"/>
</dbReference>
<reference evidence="3 4" key="1">
    <citation type="submission" date="2019-12" db="EMBL/GenBank/DDBJ databases">
        <title>Rhizobium genotypes associated with high levels of biological nitrogen fixation by grain legumes in a temperate-maritime cropping system.</title>
        <authorList>
            <person name="Maluk M."/>
            <person name="Francesc Ferrando Molina F."/>
            <person name="Lopez Del Egido L."/>
            <person name="Lafos M."/>
            <person name="Langarica-Fuentes A."/>
            <person name="Gebre Yohannes G."/>
            <person name="Young M.W."/>
            <person name="Martin P."/>
            <person name="Gantlett R."/>
            <person name="Kenicer G."/>
            <person name="Hawes C."/>
            <person name="Begg G.S."/>
            <person name="Quilliam R.S."/>
            <person name="Squire G.R."/>
            <person name="Poole P.S."/>
            <person name="Young P.W."/>
            <person name="Iannetta P.M."/>
            <person name="James E.K."/>
        </authorList>
    </citation>
    <scope>NUCLEOTIDE SEQUENCE [LARGE SCALE GENOMIC DNA]</scope>
    <source>
        <strain evidence="3 4">JHI2449</strain>
    </source>
</reference>
<dbReference type="Pfam" id="PF07510">
    <property type="entry name" value="GmrSD_C"/>
    <property type="match status" value="1"/>
</dbReference>
<dbReference type="PANTHER" id="PTHR37292:SF2">
    <property type="entry name" value="DUF262 DOMAIN-CONTAINING PROTEIN"/>
    <property type="match status" value="1"/>
</dbReference>
<evidence type="ECO:0000259" key="1">
    <source>
        <dbReference type="Pfam" id="PF03235"/>
    </source>
</evidence>
<dbReference type="InterPro" id="IPR004919">
    <property type="entry name" value="GmrSD_N"/>
</dbReference>
<organism evidence="3 4">
    <name type="scientific">Rhizobium laguerreae</name>
    <dbReference type="NCBI Taxonomy" id="1076926"/>
    <lineage>
        <taxon>Bacteria</taxon>
        <taxon>Pseudomonadati</taxon>
        <taxon>Pseudomonadota</taxon>
        <taxon>Alphaproteobacteria</taxon>
        <taxon>Hyphomicrobiales</taxon>
        <taxon>Rhizobiaceae</taxon>
        <taxon>Rhizobium/Agrobacterium group</taxon>
        <taxon>Rhizobium</taxon>
    </lineage>
</organism>
<dbReference type="AlphaFoldDB" id="A0A6N9ZB98"/>
<protein>
    <submittedName>
        <fullName evidence="3">DUF262 domain-containing protein</fullName>
    </submittedName>
</protein>
<feature type="domain" description="GmrSD restriction endonucleases N-terminal" evidence="1">
    <location>
        <begin position="12"/>
        <end position="264"/>
    </location>
</feature>
<gene>
    <name evidence="3" type="ORF">GR206_06740</name>
</gene>
<comment type="caution">
    <text evidence="3">The sequence shown here is derived from an EMBL/GenBank/DDBJ whole genome shotgun (WGS) entry which is preliminary data.</text>
</comment>
<evidence type="ECO:0000313" key="4">
    <source>
        <dbReference type="Proteomes" id="UP000468864"/>
    </source>
</evidence>
<name>A0A6N9ZB98_9HYPH</name>
<evidence type="ECO:0000313" key="3">
    <source>
        <dbReference type="EMBL" id="NEH90743.1"/>
    </source>
</evidence>
<dbReference type="Pfam" id="PF03235">
    <property type="entry name" value="GmrSD_N"/>
    <property type="match status" value="1"/>
</dbReference>
<sequence length="597" mass="68956">MPYDSTTIATTVEKINTEYFLPAIQRPYVWGPEQMVALFDSLMKGYPISSFLLWEVAPENEMNWQIYKFAEHFRFGEVHNEIAGTDGRKLTLVLDGQQRLTSLLIGLRGSFTVKSRGRRWDNPDAWQRKTLYIDVLVDPSLIPKSEDADDDIEHPYGFELFDKPPQSGPANLWIKVGDILNYPDPERFKVFVDRTLNRLPPSKTWMTEETAKRNLDRLYKMIWVDRIVSYYTETNQDYDRVLGIFVRANDGGTKLSKSDLMLSMISSKWTDISAREEIYNFVETLNSRLDRKNDVNKDFVMKACLLLSDLDHVYQVKNFTNRNLEIMRGNWTKIQQSLKRTFQLVNSFGIDRENLTSLNALLPIAYYLHKLDLDLMSATTPFYVSNAERIRRWLIAALLNRVFGGTSDSTIGAAKNTIAAAIPTSKNFPLIDLNSALSRQIKRPSYLTEETLEGVMGLQYGSKQMFLLLSLLYDNKSWGTTVHHIDHIFPQSRVDRRHLMKNNIPMSKIEQLLSCANRVGNLQLLVSAENLEKNNATFEDWIRTRDHSFLAKHLIPEDEHLWSIMMLPQFVVEREKRIMQKLASLQGDPEFGAEAAE</sequence>
<dbReference type="RefSeq" id="WP_163875659.1">
    <property type="nucleotide sequence ID" value="NZ_WUEP01000003.1"/>
</dbReference>
<proteinExistence type="predicted"/>
<dbReference type="PANTHER" id="PTHR37292">
    <property type="entry name" value="VNG6097C"/>
    <property type="match status" value="1"/>
</dbReference>
<dbReference type="InterPro" id="IPR011089">
    <property type="entry name" value="GmrSD_C"/>
</dbReference>
<feature type="domain" description="GmrSD restriction endonucleases C-terminal" evidence="2">
    <location>
        <begin position="470"/>
        <end position="540"/>
    </location>
</feature>